<dbReference type="Proteomes" id="UP000035540">
    <property type="component" value="Chromosome"/>
</dbReference>
<dbReference type="STRING" id="136857.CTEST_06380"/>
<protein>
    <submittedName>
        <fullName evidence="2">Alpha/beta hydrolase family</fullName>
    </submittedName>
</protein>
<evidence type="ECO:0000313" key="3">
    <source>
        <dbReference type="Proteomes" id="UP000035540"/>
    </source>
</evidence>
<proteinExistence type="predicted"/>
<dbReference type="Gene3D" id="3.40.50.1820">
    <property type="entry name" value="alpha/beta hydrolase"/>
    <property type="match status" value="1"/>
</dbReference>
<sequence>MNCCLNRLFHSSLSRLNYHERMHSLSVTLPSSTSTTMAGTIDFPDSTPIAYAVFAHCFTCSRFAPAASRVCKTLAEHGIAALRFDFPGLGQSEGEFADTCFSQNVADIIAASDWLTENYEAPQLLVGHSLGGAAVLKAATKPEMVSINAVATMGAPFDPAHAVLHFADRVKDADEDGSVTVVLGGRDIVISREFLEDLADTDPQQYLPTLRKPLMLLHSPVDQTVGIENAQNIFRLTRYPKSLVSIDKADHLFTRGTTAQRAGRLIAEWARPYLKPTQVPSPVSDGQAVATIAAGTRLGSVVRTSREAIVTDRPKGNGGKGAGVSALELLMSALASATSEAVRAAARGMKLDDVRVTVIHVLDTTFERKVELIGTLTTAQRRELLDAAASTDIQGMLSGANIMDVSA</sequence>
<dbReference type="Gene3D" id="3.30.300.20">
    <property type="match status" value="1"/>
</dbReference>
<dbReference type="GO" id="GO:0052689">
    <property type="term" value="F:carboxylic ester hydrolase activity"/>
    <property type="evidence" value="ECO:0007669"/>
    <property type="project" value="TreeGrafter"/>
</dbReference>
<reference evidence="2 3" key="1">
    <citation type="journal article" date="2015" name="Genome Announc.">
        <title>Complete Genome Sequence of the Type Strain Corynebacterium testudinoris DSM 44614, Recovered from Necrotic Lesions in the Mouth of a Tortoise.</title>
        <authorList>
            <person name="Ruckert C."/>
            <person name="Kriete M."/>
            <person name="Jaenicke S."/>
            <person name="Winkler A."/>
            <person name="Tauch A."/>
        </authorList>
    </citation>
    <scope>NUCLEOTIDE SEQUENCE [LARGE SCALE GENOMIC DNA]</scope>
    <source>
        <strain evidence="2 3">DSM 44614</strain>
    </source>
</reference>
<dbReference type="EMBL" id="CP011545">
    <property type="protein sequence ID" value="AKK08714.1"/>
    <property type="molecule type" value="Genomic_DNA"/>
</dbReference>
<dbReference type="SUPFAM" id="SSF82784">
    <property type="entry name" value="OsmC-like"/>
    <property type="match status" value="1"/>
</dbReference>
<keyword evidence="2" id="KW-0378">Hydrolase</keyword>
<dbReference type="InterPro" id="IPR015946">
    <property type="entry name" value="KH_dom-like_a/b"/>
</dbReference>
<dbReference type="SUPFAM" id="SSF53474">
    <property type="entry name" value="alpha/beta-Hydrolases"/>
    <property type="match status" value="1"/>
</dbReference>
<evidence type="ECO:0000259" key="1">
    <source>
        <dbReference type="Pfam" id="PF12146"/>
    </source>
</evidence>
<dbReference type="PATRIC" id="fig|136857.5.peg.1267"/>
<dbReference type="InterPro" id="IPR053145">
    <property type="entry name" value="AB_hydrolase_Est10"/>
</dbReference>
<dbReference type="PANTHER" id="PTHR43265:SF1">
    <property type="entry name" value="ESTERASE ESTD"/>
    <property type="match status" value="1"/>
</dbReference>
<feature type="domain" description="Serine aminopeptidase S33" evidence="1">
    <location>
        <begin position="68"/>
        <end position="163"/>
    </location>
</feature>
<dbReference type="AlphaFoldDB" id="A0A0G3H5S7"/>
<dbReference type="InterPro" id="IPR029058">
    <property type="entry name" value="AB_hydrolase_fold"/>
</dbReference>
<keyword evidence="3" id="KW-1185">Reference proteome</keyword>
<accession>A0A0G3H5S7</accession>
<dbReference type="InterPro" id="IPR022742">
    <property type="entry name" value="Hydrolase_4"/>
</dbReference>
<dbReference type="KEGG" id="cted:CTEST_06380"/>
<dbReference type="PANTHER" id="PTHR43265">
    <property type="entry name" value="ESTERASE ESTD"/>
    <property type="match status" value="1"/>
</dbReference>
<name>A0A0G3H5S7_9CORY</name>
<dbReference type="InterPro" id="IPR036102">
    <property type="entry name" value="OsmC/Ohrsf"/>
</dbReference>
<reference evidence="3" key="2">
    <citation type="submission" date="2015-05" db="EMBL/GenBank/DDBJ databases">
        <title>Complete genome sequence of Corynebacterium testudinoris DSM 44614, recovered from necrotic lesions in the mouth of a tortoise.</title>
        <authorList>
            <person name="Ruckert C."/>
            <person name="Albersmeier A."/>
            <person name="Winkler A."/>
            <person name="Tauch A."/>
        </authorList>
    </citation>
    <scope>NUCLEOTIDE SEQUENCE [LARGE SCALE GENOMIC DNA]</scope>
    <source>
        <strain evidence="3">DSM 44614</strain>
    </source>
</reference>
<dbReference type="Pfam" id="PF12146">
    <property type="entry name" value="Hydrolase_4"/>
    <property type="match status" value="1"/>
</dbReference>
<evidence type="ECO:0000313" key="2">
    <source>
        <dbReference type="EMBL" id="AKK08714.1"/>
    </source>
</evidence>
<organism evidence="2 3">
    <name type="scientific">Corynebacterium testudinoris</name>
    <dbReference type="NCBI Taxonomy" id="136857"/>
    <lineage>
        <taxon>Bacteria</taxon>
        <taxon>Bacillati</taxon>
        <taxon>Actinomycetota</taxon>
        <taxon>Actinomycetes</taxon>
        <taxon>Mycobacteriales</taxon>
        <taxon>Corynebacteriaceae</taxon>
        <taxon>Corynebacterium</taxon>
    </lineage>
</organism>
<gene>
    <name evidence="2" type="ORF">CTEST_06380</name>
</gene>